<comment type="caution">
    <text evidence="1">The sequence shown here is derived from an EMBL/GenBank/DDBJ whole genome shotgun (WGS) entry which is preliminary data.</text>
</comment>
<sequence length="172" mass="19357">MRSGPRGKLLTSFLVERDGSSIKSQRVVLWRVRLRNSESADGDDWHTVRRKRRGRGLRVKLFDESRKREEFPALLSSDNESRERFSSLCASERKEESTVVVGGKRPGYSLLSKRTMARTAARATSSTVSNVADADVLCGNLGFSADISEDSGYVSRVSVARIKRDVRVREFE</sequence>
<proteinExistence type="predicted"/>
<protein>
    <submittedName>
        <fullName evidence="1">Uncharacterized protein</fullName>
    </submittedName>
</protein>
<dbReference type="Proteomes" id="UP000215335">
    <property type="component" value="Unassembled WGS sequence"/>
</dbReference>
<dbReference type="AlphaFoldDB" id="A0A232EJL5"/>
<reference evidence="1 2" key="1">
    <citation type="journal article" date="2017" name="Curr. Biol.">
        <title>The Evolution of Venom by Co-option of Single-Copy Genes.</title>
        <authorList>
            <person name="Martinson E.O."/>
            <person name="Mrinalini"/>
            <person name="Kelkar Y.D."/>
            <person name="Chang C.H."/>
            <person name="Werren J.H."/>
        </authorList>
    </citation>
    <scope>NUCLEOTIDE SEQUENCE [LARGE SCALE GENOMIC DNA]</scope>
    <source>
        <strain evidence="1 2">Alberta</strain>
        <tissue evidence="1">Whole body</tissue>
    </source>
</reference>
<gene>
    <name evidence="1" type="ORF">TSAR_013736</name>
</gene>
<organism evidence="1 2">
    <name type="scientific">Trichomalopsis sarcophagae</name>
    <dbReference type="NCBI Taxonomy" id="543379"/>
    <lineage>
        <taxon>Eukaryota</taxon>
        <taxon>Metazoa</taxon>
        <taxon>Ecdysozoa</taxon>
        <taxon>Arthropoda</taxon>
        <taxon>Hexapoda</taxon>
        <taxon>Insecta</taxon>
        <taxon>Pterygota</taxon>
        <taxon>Neoptera</taxon>
        <taxon>Endopterygota</taxon>
        <taxon>Hymenoptera</taxon>
        <taxon>Apocrita</taxon>
        <taxon>Proctotrupomorpha</taxon>
        <taxon>Chalcidoidea</taxon>
        <taxon>Pteromalidae</taxon>
        <taxon>Pteromalinae</taxon>
        <taxon>Trichomalopsis</taxon>
    </lineage>
</organism>
<accession>A0A232EJL5</accession>
<name>A0A232EJL5_9HYME</name>
<evidence type="ECO:0000313" key="2">
    <source>
        <dbReference type="Proteomes" id="UP000215335"/>
    </source>
</evidence>
<keyword evidence="2" id="KW-1185">Reference proteome</keyword>
<evidence type="ECO:0000313" key="1">
    <source>
        <dbReference type="EMBL" id="OXU18559.1"/>
    </source>
</evidence>
<dbReference type="EMBL" id="NNAY01003969">
    <property type="protein sequence ID" value="OXU18559.1"/>
    <property type="molecule type" value="Genomic_DNA"/>
</dbReference>